<name>A0ABT9USD6_9FIRM</name>
<dbReference type="EMBL" id="JAUSUF010000002">
    <property type="protein sequence ID" value="MDQ0149232.1"/>
    <property type="molecule type" value="Genomic_DNA"/>
</dbReference>
<dbReference type="RefSeq" id="WP_307484391.1">
    <property type="nucleotide sequence ID" value="NZ_JAUSUF010000002.1"/>
</dbReference>
<keyword evidence="2" id="KW-1185">Reference proteome</keyword>
<evidence type="ECO:0000313" key="2">
    <source>
        <dbReference type="Proteomes" id="UP001228504"/>
    </source>
</evidence>
<protein>
    <recommendedName>
        <fullName evidence="3">RNA dependent RNA polymerase</fullName>
    </recommendedName>
</protein>
<accession>A0ABT9USD6</accession>
<evidence type="ECO:0000313" key="1">
    <source>
        <dbReference type="EMBL" id="MDQ0149232.1"/>
    </source>
</evidence>
<proteinExistence type="predicted"/>
<sequence>MKKQKQYKIDYVRDREILKEIALSQNVIIEALEIYLNKEFKDGEHIGELIKVILKKGEELETLKEGITYNYIDYLPLLTSPNMQKAEENENEGYKLEYIFIKKEFEGFKDKLEDILSLGKSKEWENKDEFAIVKDVTARLGLATSGTYKINHNFSFIVLPEESYTYLTNNYIAFKNKDYSETVDITPDSDPKAYEHTIFDGFGLMSNNMANIIQKQLKKDHRVDFAIIRGYNGLAIKGLCLRFDWNKYFKENYIEDTDFIKKSKNGFDIKDYKGNWKDTNVDFILTESQVKWLKNWTNLDEWQNSKDNFDDKYKTIINNLYITKTNKNPKKLKTHTLANYQLLNNIAITPQEIEELSNPTETYYKKILDYDIDSIRLFMGDMANDITIKKDEEMISEGLNASTKVQFLLQTLGTKALKMKNIREIIQNMITKKISQAAGGKFYIEGGYKLAACCPISFCNWIMTRDTCDNGLQEREYYIPKWNKEKVVMSRNPIACFQEIQRTEIVDKENINKWLEDYTSELIFYNQKDDTAMKMSGMDFDGDGNLITKNKLIYNSVVIPDKVFVNLSDGKEDSPKHKYTKEQRWENEVASSGNLIGKIANCTSIINSYSQSSYYYKKEDKENGKLVEYSWKDLLVEDGIRRFGKETWEYLNSNKEDEYADARDNTLDEHRILYNKKLKKLLENGEIEFQKDWDKEKQRKLIKERFFDMSVDSYCAVELSMMAIDAPKTLKFPTKELKYLKEYNKMKKPSFMCYLGKCKKKRTSNYRTSLDINGKRIAGTLLKKNLTLKNGKDNYKSELDKKCNTSTKKNILHEELKNHSKKSGMLNKELQSLYSEFSGKYLKSKTPNHSNIEWIRAKFNLDEDEYTNKEAFSISNLYFINEYREITKNLELNDIVYNLLSAEVSVTFMLDIAWNTIETCIRKNYKDLAKNYIEDKNGDIDWLFKKYRKIKSNIEDNKLINKDIIGYEKRLGNKTIKLSFKRLGEDIVVNEGDILTVNGEYLINKNNEKLELYKDKKGLIEDYKKIEILDYKVNKKSIQIEVKIIEK</sequence>
<reference evidence="1 2" key="1">
    <citation type="submission" date="2023-07" db="EMBL/GenBank/DDBJ databases">
        <title>Genomic Encyclopedia of Type Strains, Phase IV (KMG-IV): sequencing the most valuable type-strain genomes for metagenomic binning, comparative biology and taxonomic classification.</title>
        <authorList>
            <person name="Goeker M."/>
        </authorList>
    </citation>
    <scope>NUCLEOTIDE SEQUENCE [LARGE SCALE GENOMIC DNA]</scope>
    <source>
        <strain evidence="1 2">DSM 20694</strain>
    </source>
</reference>
<comment type="caution">
    <text evidence="1">The sequence shown here is derived from an EMBL/GenBank/DDBJ whole genome shotgun (WGS) entry which is preliminary data.</text>
</comment>
<gene>
    <name evidence="1" type="ORF">J2S18_001162</name>
</gene>
<evidence type="ECO:0008006" key="3">
    <source>
        <dbReference type="Google" id="ProtNLM"/>
    </source>
</evidence>
<dbReference type="Proteomes" id="UP001228504">
    <property type="component" value="Unassembled WGS sequence"/>
</dbReference>
<organism evidence="1 2">
    <name type="scientific">Eubacterium multiforme</name>
    <dbReference type="NCBI Taxonomy" id="83339"/>
    <lineage>
        <taxon>Bacteria</taxon>
        <taxon>Bacillati</taxon>
        <taxon>Bacillota</taxon>
        <taxon>Clostridia</taxon>
        <taxon>Eubacteriales</taxon>
        <taxon>Eubacteriaceae</taxon>
        <taxon>Eubacterium</taxon>
    </lineage>
</organism>